<evidence type="ECO:0000313" key="3">
    <source>
        <dbReference type="EMBL" id="QTD51994.1"/>
    </source>
</evidence>
<evidence type="ECO:0000256" key="1">
    <source>
        <dbReference type="SAM" id="MobiDB-lite"/>
    </source>
</evidence>
<dbReference type="PANTHER" id="PTHR31270:SF1">
    <property type="entry name" value="GLUTAMINYL-PEPTIDE CYCLOTRANSFERASE"/>
    <property type="match status" value="1"/>
</dbReference>
<sequence length="300" mass="33176">MSKKKKKRVSGGGSAASVMASEPRPAAKARRSWLVGLLVVGVLAAIAAPLVFQEETTQTAGISQTPTRYRFKVVRKIPHDPQAYTQGLLVHEGHFYESTGLNGQSSVRRLDPDSGSVLLRRDLDARYFGEGLHFYRGVLMQLTWRAGELLIYDSASLEPLRSYRYQGEGWGLTGSGDQLFRTDGTSRLHVHDAGDFSLLRSVTVRQGGREVGGLNELEWIDGRVWANVYGTNRVVIIDPEKGDVTGSINFSGLLERQDRHGREDVLNGIAHDKATGRIFVTGKRYAFIYEVELEPLSSEG</sequence>
<dbReference type="Proteomes" id="UP000663929">
    <property type="component" value="Chromosome"/>
</dbReference>
<dbReference type="InterPro" id="IPR011044">
    <property type="entry name" value="Quino_amine_DH_bsu"/>
</dbReference>
<dbReference type="RefSeq" id="WP_237382104.1">
    <property type="nucleotide sequence ID" value="NZ_CP071793.1"/>
</dbReference>
<name>A0A8A4TS69_SULCO</name>
<evidence type="ECO:0000313" key="4">
    <source>
        <dbReference type="Proteomes" id="UP000663929"/>
    </source>
</evidence>
<keyword evidence="4" id="KW-1185">Reference proteome</keyword>
<keyword evidence="2" id="KW-0812">Transmembrane</keyword>
<reference evidence="3" key="1">
    <citation type="submission" date="2021-03" db="EMBL/GenBank/DDBJ databases">
        <title>Acanthopleuribacteraceae sp. M133.</title>
        <authorList>
            <person name="Wang G."/>
        </authorList>
    </citation>
    <scope>NUCLEOTIDE SEQUENCE</scope>
    <source>
        <strain evidence="3">M133</strain>
    </source>
</reference>
<dbReference type="EMBL" id="CP071793">
    <property type="protein sequence ID" value="QTD51994.1"/>
    <property type="molecule type" value="Genomic_DNA"/>
</dbReference>
<dbReference type="SUPFAM" id="SSF50969">
    <property type="entry name" value="YVTN repeat-like/Quinoprotein amine dehydrogenase"/>
    <property type="match status" value="1"/>
</dbReference>
<dbReference type="Pfam" id="PF05096">
    <property type="entry name" value="Glu_cyclase_2"/>
    <property type="match status" value="1"/>
</dbReference>
<keyword evidence="2" id="KW-1133">Transmembrane helix</keyword>
<dbReference type="InterPro" id="IPR015943">
    <property type="entry name" value="WD40/YVTN_repeat-like_dom_sf"/>
</dbReference>
<protein>
    <submittedName>
        <fullName evidence="3">Glutaminyl-peptide cyclotransferase</fullName>
    </submittedName>
</protein>
<evidence type="ECO:0000256" key="2">
    <source>
        <dbReference type="SAM" id="Phobius"/>
    </source>
</evidence>
<feature type="region of interest" description="Disordered" evidence="1">
    <location>
        <begin position="1"/>
        <end position="22"/>
    </location>
</feature>
<accession>A0A8A4TS69</accession>
<dbReference type="PANTHER" id="PTHR31270">
    <property type="entry name" value="GLUTAMINYL-PEPTIDE CYCLOTRANSFERASE"/>
    <property type="match status" value="1"/>
</dbReference>
<dbReference type="InterPro" id="IPR007788">
    <property type="entry name" value="QCT"/>
</dbReference>
<dbReference type="Gene3D" id="2.130.10.10">
    <property type="entry name" value="YVTN repeat-like/Quinoprotein amine dehydrogenase"/>
    <property type="match status" value="1"/>
</dbReference>
<organism evidence="3 4">
    <name type="scientific">Sulfidibacter corallicola</name>
    <dbReference type="NCBI Taxonomy" id="2818388"/>
    <lineage>
        <taxon>Bacteria</taxon>
        <taxon>Pseudomonadati</taxon>
        <taxon>Acidobacteriota</taxon>
        <taxon>Holophagae</taxon>
        <taxon>Acanthopleuribacterales</taxon>
        <taxon>Acanthopleuribacteraceae</taxon>
        <taxon>Sulfidibacter</taxon>
    </lineage>
</organism>
<keyword evidence="2" id="KW-0472">Membrane</keyword>
<gene>
    <name evidence="3" type="ORF">J3U87_05930</name>
</gene>
<dbReference type="AlphaFoldDB" id="A0A8A4TS69"/>
<proteinExistence type="predicted"/>
<feature type="transmembrane region" description="Helical" evidence="2">
    <location>
        <begin position="33"/>
        <end position="52"/>
    </location>
</feature>
<dbReference type="GO" id="GO:0016603">
    <property type="term" value="F:glutaminyl-peptide cyclotransferase activity"/>
    <property type="evidence" value="ECO:0007669"/>
    <property type="project" value="InterPro"/>
</dbReference>
<dbReference type="KEGG" id="scor:J3U87_05930"/>